<dbReference type="EMBL" id="KN831973">
    <property type="protein sequence ID" value="KIO04044.1"/>
    <property type="molecule type" value="Genomic_DNA"/>
</dbReference>
<feature type="non-terminal residue" evidence="1">
    <location>
        <position position="87"/>
    </location>
</feature>
<dbReference type="AlphaFoldDB" id="A0A0C3P945"/>
<dbReference type="STRING" id="870435.A0A0C3P945"/>
<accession>A0A0C3P945</accession>
<reference evidence="1 2" key="1">
    <citation type="submission" date="2014-04" db="EMBL/GenBank/DDBJ databases">
        <authorList>
            <consortium name="DOE Joint Genome Institute"/>
            <person name="Kuo A."/>
            <person name="Kohler A."/>
            <person name="Costa M.D."/>
            <person name="Nagy L.G."/>
            <person name="Floudas D."/>
            <person name="Copeland A."/>
            <person name="Barry K.W."/>
            <person name="Cichocki N."/>
            <person name="Veneault-Fourrey C."/>
            <person name="LaButti K."/>
            <person name="Lindquist E.A."/>
            <person name="Lipzen A."/>
            <person name="Lundell T."/>
            <person name="Morin E."/>
            <person name="Murat C."/>
            <person name="Sun H."/>
            <person name="Tunlid A."/>
            <person name="Henrissat B."/>
            <person name="Grigoriev I.V."/>
            <person name="Hibbett D.S."/>
            <person name="Martin F."/>
            <person name="Nordberg H.P."/>
            <person name="Cantor M.N."/>
            <person name="Hua S.X."/>
        </authorList>
    </citation>
    <scope>NUCLEOTIDE SEQUENCE [LARGE SCALE GENOMIC DNA]</scope>
    <source>
        <strain evidence="1 2">Marx 270</strain>
    </source>
</reference>
<proteinExistence type="predicted"/>
<keyword evidence="2" id="KW-1185">Reference proteome</keyword>
<sequence length="87" mass="9984">EILDISRNKIKRFPTQPGSLVDLHVLCISRNRITRLPGYLTEFTKLDVLKVDHNPIEWPPKAIIEPGGSLSDPRAAKEWILSLQKWL</sequence>
<dbReference type="Gene3D" id="3.80.10.10">
    <property type="entry name" value="Ribonuclease Inhibitor"/>
    <property type="match status" value="1"/>
</dbReference>
<feature type="non-terminal residue" evidence="1">
    <location>
        <position position="1"/>
    </location>
</feature>
<name>A0A0C3P945_PISTI</name>
<dbReference type="HOGENOM" id="CLU_2549332_0_0_1"/>
<gene>
    <name evidence="1" type="ORF">M404DRAFT_81979</name>
</gene>
<dbReference type="OrthoDB" id="1394818at2759"/>
<dbReference type="InParanoid" id="A0A0C3P945"/>
<reference evidence="2" key="2">
    <citation type="submission" date="2015-01" db="EMBL/GenBank/DDBJ databases">
        <title>Evolutionary Origins and Diversification of the Mycorrhizal Mutualists.</title>
        <authorList>
            <consortium name="DOE Joint Genome Institute"/>
            <consortium name="Mycorrhizal Genomics Consortium"/>
            <person name="Kohler A."/>
            <person name="Kuo A."/>
            <person name="Nagy L.G."/>
            <person name="Floudas D."/>
            <person name="Copeland A."/>
            <person name="Barry K.W."/>
            <person name="Cichocki N."/>
            <person name="Veneault-Fourrey C."/>
            <person name="LaButti K."/>
            <person name="Lindquist E.A."/>
            <person name="Lipzen A."/>
            <person name="Lundell T."/>
            <person name="Morin E."/>
            <person name="Murat C."/>
            <person name="Riley R."/>
            <person name="Ohm R."/>
            <person name="Sun H."/>
            <person name="Tunlid A."/>
            <person name="Henrissat B."/>
            <person name="Grigoriev I.V."/>
            <person name="Hibbett D.S."/>
            <person name="Martin F."/>
        </authorList>
    </citation>
    <scope>NUCLEOTIDE SEQUENCE [LARGE SCALE GENOMIC DNA]</scope>
    <source>
        <strain evidence="2">Marx 270</strain>
    </source>
</reference>
<dbReference type="Proteomes" id="UP000054217">
    <property type="component" value="Unassembled WGS sequence"/>
</dbReference>
<evidence type="ECO:0000313" key="2">
    <source>
        <dbReference type="Proteomes" id="UP000054217"/>
    </source>
</evidence>
<dbReference type="SUPFAM" id="SSF52075">
    <property type="entry name" value="Outer arm dynein light chain 1"/>
    <property type="match status" value="1"/>
</dbReference>
<dbReference type="InterPro" id="IPR032675">
    <property type="entry name" value="LRR_dom_sf"/>
</dbReference>
<organism evidence="1 2">
    <name type="scientific">Pisolithus tinctorius Marx 270</name>
    <dbReference type="NCBI Taxonomy" id="870435"/>
    <lineage>
        <taxon>Eukaryota</taxon>
        <taxon>Fungi</taxon>
        <taxon>Dikarya</taxon>
        <taxon>Basidiomycota</taxon>
        <taxon>Agaricomycotina</taxon>
        <taxon>Agaricomycetes</taxon>
        <taxon>Agaricomycetidae</taxon>
        <taxon>Boletales</taxon>
        <taxon>Sclerodermatineae</taxon>
        <taxon>Pisolithaceae</taxon>
        <taxon>Pisolithus</taxon>
    </lineage>
</organism>
<evidence type="ECO:0000313" key="1">
    <source>
        <dbReference type="EMBL" id="KIO04044.1"/>
    </source>
</evidence>
<protein>
    <submittedName>
        <fullName evidence="1">Uncharacterized protein</fullName>
    </submittedName>
</protein>